<keyword evidence="2" id="KW-1185">Reference proteome</keyword>
<dbReference type="RefSeq" id="WP_130139699.1">
    <property type="nucleotide sequence ID" value="NZ_SGIT01000001.1"/>
</dbReference>
<proteinExistence type="predicted"/>
<protein>
    <submittedName>
        <fullName evidence="1">Uncharacterized protein</fullName>
    </submittedName>
</protein>
<organism evidence="1 2">
    <name type="scientific">Sphingobacterium corticibacterium</name>
    <dbReference type="NCBI Taxonomy" id="2484746"/>
    <lineage>
        <taxon>Bacteria</taxon>
        <taxon>Pseudomonadati</taxon>
        <taxon>Bacteroidota</taxon>
        <taxon>Sphingobacteriia</taxon>
        <taxon>Sphingobacteriales</taxon>
        <taxon>Sphingobacteriaceae</taxon>
        <taxon>Sphingobacterium</taxon>
    </lineage>
</organism>
<dbReference type="EMBL" id="SGIT01000001">
    <property type="protein sequence ID" value="RZF61469.1"/>
    <property type="molecule type" value="Genomic_DNA"/>
</dbReference>
<accession>A0A4Q6XWV3</accession>
<reference evidence="1 2" key="1">
    <citation type="submission" date="2019-02" db="EMBL/GenBank/DDBJ databases">
        <authorList>
            <person name="Li Y."/>
        </authorList>
    </citation>
    <scope>NUCLEOTIDE SEQUENCE [LARGE SCALE GENOMIC DNA]</scope>
    <source>
        <strain evidence="1 2">30C10-4-7</strain>
    </source>
</reference>
<sequence length="73" mass="8938">MMEREEFRDMLLGTIDEKYHHEVYEWLDNAEEKFQQIANATDWPIREIRDFYRSIGSEIGLKQRDICIDELEQ</sequence>
<dbReference type="AlphaFoldDB" id="A0A4Q6XWV3"/>
<gene>
    <name evidence="1" type="ORF">EWE74_01095</name>
</gene>
<evidence type="ECO:0000313" key="1">
    <source>
        <dbReference type="EMBL" id="RZF61469.1"/>
    </source>
</evidence>
<comment type="caution">
    <text evidence="1">The sequence shown here is derived from an EMBL/GenBank/DDBJ whole genome shotgun (WGS) entry which is preliminary data.</text>
</comment>
<dbReference type="Proteomes" id="UP000292855">
    <property type="component" value="Unassembled WGS sequence"/>
</dbReference>
<name>A0A4Q6XWV3_9SPHI</name>
<evidence type="ECO:0000313" key="2">
    <source>
        <dbReference type="Proteomes" id="UP000292855"/>
    </source>
</evidence>
<dbReference type="OrthoDB" id="9767721at2"/>